<dbReference type="EMBL" id="KK208725">
    <property type="protein sequence ID" value="EZF78492.1"/>
    <property type="molecule type" value="Genomic_DNA"/>
</dbReference>
<accession>A0A022Y6C6</accession>
<reference evidence="1 2" key="1">
    <citation type="submission" date="2014-02" db="EMBL/GenBank/DDBJ databases">
        <title>The Genome Sequence of Trichophyton rubrum (morphotype soudanense) CBS 452.61.</title>
        <authorList>
            <consortium name="The Broad Institute Genomics Platform"/>
            <person name="Cuomo C.A."/>
            <person name="White T.C."/>
            <person name="Graser Y."/>
            <person name="Martinez-Rossi N."/>
            <person name="Heitman J."/>
            <person name="Young S.K."/>
            <person name="Zeng Q."/>
            <person name="Gargeya S."/>
            <person name="Abouelleil A."/>
            <person name="Alvarado L."/>
            <person name="Chapman S.B."/>
            <person name="Gainer-Dewar J."/>
            <person name="Goldberg J."/>
            <person name="Griggs A."/>
            <person name="Gujja S."/>
            <person name="Hansen M."/>
            <person name="Howarth C."/>
            <person name="Imamovic A."/>
            <person name="Larimer J."/>
            <person name="Martinez D."/>
            <person name="Murphy C."/>
            <person name="Pearson M.D."/>
            <person name="Persinoti G."/>
            <person name="Poon T."/>
            <person name="Priest M."/>
            <person name="Roberts A.D."/>
            <person name="Saif S."/>
            <person name="Shea T.D."/>
            <person name="Sykes S.N."/>
            <person name="Wortman J."/>
            <person name="Nusbaum C."/>
            <person name="Birren B."/>
        </authorList>
    </citation>
    <scope>NUCLEOTIDE SEQUENCE [LARGE SCALE GENOMIC DNA]</scope>
    <source>
        <strain evidence="1 2">CBS 452.61</strain>
    </source>
</reference>
<evidence type="ECO:0000313" key="2">
    <source>
        <dbReference type="Proteomes" id="UP000023623"/>
    </source>
</evidence>
<protein>
    <submittedName>
        <fullName evidence="1">Uncharacterized protein</fullName>
    </submittedName>
</protein>
<keyword evidence="2" id="KW-1185">Reference proteome</keyword>
<dbReference type="AlphaFoldDB" id="A0A022Y6C6"/>
<dbReference type="Proteomes" id="UP000023623">
    <property type="component" value="Unassembled WGS sequence"/>
</dbReference>
<gene>
    <name evidence="1" type="ORF">H105_00521</name>
</gene>
<proteinExistence type="predicted"/>
<evidence type="ECO:0000313" key="1">
    <source>
        <dbReference type="EMBL" id="EZF78492.1"/>
    </source>
</evidence>
<name>A0A022Y6C6_TRISD</name>
<dbReference type="HOGENOM" id="CLU_203577_0_0_1"/>
<sequence>MVSDKRSSPLSLGHPSEYISSLGLLAEQKGKYRHPSEYISSLGLLAEQKG</sequence>
<organism evidence="1 2">
    <name type="scientific">Trichophyton soudanense CBS 452.61</name>
    <dbReference type="NCBI Taxonomy" id="1215331"/>
    <lineage>
        <taxon>Eukaryota</taxon>
        <taxon>Fungi</taxon>
        <taxon>Dikarya</taxon>
        <taxon>Ascomycota</taxon>
        <taxon>Pezizomycotina</taxon>
        <taxon>Eurotiomycetes</taxon>
        <taxon>Eurotiomycetidae</taxon>
        <taxon>Onygenales</taxon>
        <taxon>Arthrodermataceae</taxon>
        <taxon>Trichophyton</taxon>
    </lineage>
</organism>
<feature type="non-terminal residue" evidence="1">
    <location>
        <position position="50"/>
    </location>
</feature>